<reference evidence="3 4" key="1">
    <citation type="submission" date="2024-08" db="EMBL/GenBank/DDBJ databases">
        <title>Whole-genome sequencing of halo(alkali)philic microorganisms from hypersaline lakes.</title>
        <authorList>
            <person name="Sorokin D.Y."/>
            <person name="Merkel A.Y."/>
            <person name="Messina E."/>
            <person name="Yakimov M."/>
        </authorList>
    </citation>
    <scope>NUCLEOTIDE SEQUENCE [LARGE SCALE GENOMIC DNA]</scope>
    <source>
        <strain evidence="3 4">AB-hyl4</strain>
    </source>
</reference>
<dbReference type="InterPro" id="IPR046535">
    <property type="entry name" value="DUF6600"/>
</dbReference>
<accession>A0ABV4U6E8</accession>
<dbReference type="RefSeq" id="WP_425346100.1">
    <property type="nucleotide sequence ID" value="NZ_JBGUBD010000007.1"/>
</dbReference>
<feature type="signal peptide" evidence="2">
    <location>
        <begin position="1"/>
        <end position="45"/>
    </location>
</feature>
<evidence type="ECO:0000256" key="2">
    <source>
        <dbReference type="SAM" id="SignalP"/>
    </source>
</evidence>
<keyword evidence="4" id="KW-1185">Reference proteome</keyword>
<feature type="compositionally biased region" description="Low complexity" evidence="1">
    <location>
        <begin position="817"/>
        <end position="832"/>
    </location>
</feature>
<feature type="compositionally biased region" description="Basic and acidic residues" evidence="1">
    <location>
        <begin position="481"/>
        <end position="511"/>
    </location>
</feature>
<feature type="compositionally biased region" description="Basic and acidic residues" evidence="1">
    <location>
        <begin position="790"/>
        <end position="807"/>
    </location>
</feature>
<organism evidence="3 4">
    <name type="scientific">Natronomicrosphaera hydrolytica</name>
    <dbReference type="NCBI Taxonomy" id="3242702"/>
    <lineage>
        <taxon>Bacteria</taxon>
        <taxon>Pseudomonadati</taxon>
        <taxon>Planctomycetota</taxon>
        <taxon>Phycisphaerae</taxon>
        <taxon>Phycisphaerales</taxon>
        <taxon>Phycisphaeraceae</taxon>
        <taxon>Natronomicrosphaera</taxon>
    </lineage>
</organism>
<proteinExistence type="predicted"/>
<gene>
    <name evidence="3" type="ORF">ACERK3_12850</name>
</gene>
<feature type="chain" id="PRO_5045768751" evidence="2">
    <location>
        <begin position="46"/>
        <end position="845"/>
    </location>
</feature>
<dbReference type="EMBL" id="JBGUBD010000007">
    <property type="protein sequence ID" value="MFA9479173.1"/>
    <property type="molecule type" value="Genomic_DNA"/>
</dbReference>
<protein>
    <submittedName>
        <fullName evidence="3">DUF6600 domain-containing protein</fullName>
    </submittedName>
</protein>
<dbReference type="Proteomes" id="UP001575105">
    <property type="component" value="Unassembled WGS sequence"/>
</dbReference>
<feature type="region of interest" description="Disordered" evidence="1">
    <location>
        <begin position="472"/>
        <end position="845"/>
    </location>
</feature>
<feature type="compositionally biased region" description="Basic and acidic residues" evidence="1">
    <location>
        <begin position="587"/>
        <end position="658"/>
    </location>
</feature>
<comment type="caution">
    <text evidence="3">The sequence shown here is derived from an EMBL/GenBank/DDBJ whole genome shotgun (WGS) entry which is preliminary data.</text>
</comment>
<evidence type="ECO:0000313" key="4">
    <source>
        <dbReference type="Proteomes" id="UP001575105"/>
    </source>
</evidence>
<sequence length="845" mass="96844">MLRHALKWTSGRLLRLVNEATRPALAVTLPAAMVAGLAMATPALADEGDGEFAMHARVSYDAGGTVIRGEEDDDWAFAPVNTLVLPGDRLWADDGSTSELEFPRGTFVRMADGSQMEVRDIGATMALRGEVGSFYVHRLSRSTGDVVFETPAGVVEIVRGTALRIDIEDDGSVTLSVNDGHAIMRAEQGGPQVVTAGQRVWVDPGLMPSAAVRFDSSDADSFDRWHAQRVDVLTTGIARTPLPDNLHINEDTLGVNDLGNYGEWVYIDNAPYWRPTVVTHYVPYRYGQWTHVPRTGQVWIGKYPFSHVTTHYGTWRYTATYGWVWSYHGQWSPAWATAIRYNDHYIWTPIDRHHRPVIVSSSASFTVGGVRFSLGASTYAPVTRIYTGPVYVRPLPVTVVRHIHQHHHHVHVWHLGPRHRHIVRVPYARTVNIHVHQHNHRHRWVRGPQSIQRGDHRVAARSRAMVLDQRIRSRQVRSAPSRHDRGVVQWSDRRGQDNVRSLADRDRAERGRVRRSVNLSQQEPDYERNMRRQRAQRSGDETPRSGWRTGDETRRAAGVDRDGRSRAERAERDGDRRGGPGMTSPRRGGDERVRSGDTDRFERRGIVRPSRDREADRSTDDRRTITRFGDRRGDRSDRRDAQQREARTAEQRVRERQLQRVQPGEPRSGESATAEQRVRERQLQRMQPSAPRTEERATRPRTTDRLQQREQPTAEQRVRERQLQRMQPNAPRAEDRPTRPRASDRIQRRQQQPTAEQRVRERQLERMQRSRGTFQASPDTRPSRPSVQQRPDRDRSRERADSPRRSNQEAGNRPQRGSRSGSADDGDSSPPAQRDRSQRGERRGR</sequence>
<evidence type="ECO:0000256" key="1">
    <source>
        <dbReference type="SAM" id="MobiDB-lite"/>
    </source>
</evidence>
<name>A0ABV4U6E8_9BACT</name>
<feature type="compositionally biased region" description="Basic and acidic residues" evidence="1">
    <location>
        <begin position="757"/>
        <end position="768"/>
    </location>
</feature>
<keyword evidence="2" id="KW-0732">Signal</keyword>
<feature type="compositionally biased region" description="Polar residues" evidence="1">
    <location>
        <begin position="770"/>
        <end position="789"/>
    </location>
</feature>
<evidence type="ECO:0000313" key="3">
    <source>
        <dbReference type="EMBL" id="MFA9479173.1"/>
    </source>
</evidence>
<feature type="compositionally biased region" description="Basic and acidic residues" evidence="1">
    <location>
        <begin position="537"/>
        <end position="578"/>
    </location>
</feature>
<feature type="compositionally biased region" description="Basic and acidic residues" evidence="1">
    <location>
        <begin position="732"/>
        <end position="747"/>
    </location>
</feature>
<dbReference type="Pfam" id="PF20245">
    <property type="entry name" value="DUF6600"/>
    <property type="match status" value="1"/>
</dbReference>
<feature type="compositionally biased region" description="Basic and acidic residues" evidence="1">
    <location>
        <begin position="833"/>
        <end position="845"/>
    </location>
</feature>
<feature type="compositionally biased region" description="Basic and acidic residues" evidence="1">
    <location>
        <begin position="692"/>
        <end position="708"/>
    </location>
</feature>